<dbReference type="AlphaFoldDB" id="A0AAW9CLZ4"/>
<comment type="caution">
    <text evidence="2">The sequence shown here is derived from an EMBL/GenBank/DDBJ whole genome shotgun (WGS) entry which is preliminary data.</text>
</comment>
<dbReference type="Proteomes" id="UP001272137">
    <property type="component" value="Unassembled WGS sequence"/>
</dbReference>
<organism evidence="2 3">
    <name type="scientific">Burkholderia thailandensis</name>
    <dbReference type="NCBI Taxonomy" id="57975"/>
    <lineage>
        <taxon>Bacteria</taxon>
        <taxon>Pseudomonadati</taxon>
        <taxon>Pseudomonadota</taxon>
        <taxon>Betaproteobacteria</taxon>
        <taxon>Burkholderiales</taxon>
        <taxon>Burkholderiaceae</taxon>
        <taxon>Burkholderia</taxon>
        <taxon>pseudomallei group</taxon>
    </lineage>
</organism>
<gene>
    <name evidence="2" type="ORF">C7S16_7184</name>
</gene>
<dbReference type="EMBL" id="QXCT01000001">
    <property type="protein sequence ID" value="MDW9251670.1"/>
    <property type="molecule type" value="Genomic_DNA"/>
</dbReference>
<feature type="region of interest" description="Disordered" evidence="1">
    <location>
        <begin position="1"/>
        <end position="56"/>
    </location>
</feature>
<protein>
    <submittedName>
        <fullName evidence="2">Uncharacterized protein</fullName>
    </submittedName>
</protein>
<evidence type="ECO:0000313" key="2">
    <source>
        <dbReference type="EMBL" id="MDW9251670.1"/>
    </source>
</evidence>
<proteinExistence type="predicted"/>
<feature type="compositionally biased region" description="Basic and acidic residues" evidence="1">
    <location>
        <begin position="1"/>
        <end position="12"/>
    </location>
</feature>
<reference evidence="2" key="1">
    <citation type="submission" date="2018-08" db="EMBL/GenBank/DDBJ databases">
        <title>Identification of Burkholderia cepacia strains that express a Burkholderia pseudomallei-like capsular polysaccharide.</title>
        <authorList>
            <person name="Burtnick M.N."/>
            <person name="Vongsouvath M."/>
            <person name="Newton P."/>
            <person name="Wuthiekanun V."/>
            <person name="Limmathurotsakul D."/>
            <person name="Brett P.J."/>
            <person name="Chantratita N."/>
            <person name="Dance D.A."/>
        </authorList>
    </citation>
    <scope>NUCLEOTIDE SEQUENCE</scope>
    <source>
        <strain evidence="2">SBXCC001</strain>
    </source>
</reference>
<accession>A0AAW9CLZ4</accession>
<feature type="compositionally biased region" description="Basic residues" evidence="1">
    <location>
        <begin position="42"/>
        <end position="56"/>
    </location>
</feature>
<evidence type="ECO:0000256" key="1">
    <source>
        <dbReference type="SAM" id="MobiDB-lite"/>
    </source>
</evidence>
<name>A0AAW9CLZ4_BURTH</name>
<evidence type="ECO:0000313" key="3">
    <source>
        <dbReference type="Proteomes" id="UP001272137"/>
    </source>
</evidence>
<sequence>MNARNVRAEGDRRRRRAHGRGRAGSICVGGRMPPSGPARASSTKRHARRAPRVRTA</sequence>